<keyword evidence="1" id="KW-0732">Signal</keyword>
<feature type="signal peptide" evidence="1">
    <location>
        <begin position="1"/>
        <end position="16"/>
    </location>
</feature>
<reference evidence="2 3" key="1">
    <citation type="submission" date="2024-07" db="EMBL/GenBank/DDBJ databases">
        <title>Section-level genome sequencing and comparative genomics of Aspergillus sections Usti and Cavernicolus.</title>
        <authorList>
            <consortium name="Lawrence Berkeley National Laboratory"/>
            <person name="Nybo J.L."/>
            <person name="Vesth T.C."/>
            <person name="Theobald S."/>
            <person name="Frisvad J.C."/>
            <person name="Larsen T.O."/>
            <person name="Kjaerboelling I."/>
            <person name="Rothschild-Mancinelli K."/>
            <person name="Lyhne E.K."/>
            <person name="Kogle M.E."/>
            <person name="Barry K."/>
            <person name="Clum A."/>
            <person name="Na H."/>
            <person name="Ledsgaard L."/>
            <person name="Lin J."/>
            <person name="Lipzen A."/>
            <person name="Kuo A."/>
            <person name="Riley R."/>
            <person name="Mondo S."/>
            <person name="Labutti K."/>
            <person name="Haridas S."/>
            <person name="Pangalinan J."/>
            <person name="Salamov A.A."/>
            <person name="Simmons B.A."/>
            <person name="Magnuson J.K."/>
            <person name="Chen J."/>
            <person name="Drula E."/>
            <person name="Henrissat B."/>
            <person name="Wiebenga A."/>
            <person name="Lubbers R.J."/>
            <person name="Gomes A.C."/>
            <person name="Makela M.R."/>
            <person name="Stajich J."/>
            <person name="Grigoriev I.V."/>
            <person name="Mortensen U.H."/>
            <person name="De Vries R.P."/>
            <person name="Baker S.E."/>
            <person name="Andersen M.R."/>
        </authorList>
    </citation>
    <scope>NUCLEOTIDE SEQUENCE [LARGE SCALE GENOMIC DNA]</scope>
    <source>
        <strain evidence="2 3">CBS 123904</strain>
    </source>
</reference>
<keyword evidence="3" id="KW-1185">Reference proteome</keyword>
<organism evidence="2 3">
    <name type="scientific">Aspergillus pseudoustus</name>
    <dbReference type="NCBI Taxonomy" id="1810923"/>
    <lineage>
        <taxon>Eukaryota</taxon>
        <taxon>Fungi</taxon>
        <taxon>Dikarya</taxon>
        <taxon>Ascomycota</taxon>
        <taxon>Pezizomycotina</taxon>
        <taxon>Eurotiomycetes</taxon>
        <taxon>Eurotiomycetidae</taxon>
        <taxon>Eurotiales</taxon>
        <taxon>Aspergillaceae</taxon>
        <taxon>Aspergillus</taxon>
        <taxon>Aspergillus subgen. Nidulantes</taxon>
    </lineage>
</organism>
<comment type="caution">
    <text evidence="2">The sequence shown here is derived from an EMBL/GenBank/DDBJ whole genome shotgun (WGS) entry which is preliminary data.</text>
</comment>
<accession>A0ABR4J1V9</accession>
<evidence type="ECO:0000313" key="2">
    <source>
        <dbReference type="EMBL" id="KAL2833519.1"/>
    </source>
</evidence>
<evidence type="ECO:0000313" key="3">
    <source>
        <dbReference type="Proteomes" id="UP001610446"/>
    </source>
</evidence>
<dbReference type="Proteomes" id="UP001610446">
    <property type="component" value="Unassembled WGS sequence"/>
</dbReference>
<evidence type="ECO:0000256" key="1">
    <source>
        <dbReference type="SAM" id="SignalP"/>
    </source>
</evidence>
<feature type="chain" id="PRO_5045720021" evidence="1">
    <location>
        <begin position="17"/>
        <end position="202"/>
    </location>
</feature>
<name>A0ABR4J1V9_9EURO</name>
<sequence length="202" mass="21018">MRATFLTLALAALAAAADETTTVGLFGMQEGDAPSTAIIPSYTSVAASVVSVNALRTTYEASCLKGAATTDCSIKHPWTITQGIDTYRMNAEYTAFRENPPLTATLDYDCSFQSYSLSAECTYSVSFSGSSDNAEVSSSWSMTTSIASDHVEYYRLTVTGGVDKFDKPEATETPGAAAGLAGPVQAMITGAPAVVAGLVAML</sequence>
<protein>
    <submittedName>
        <fullName evidence="2">Uncharacterized protein</fullName>
    </submittedName>
</protein>
<gene>
    <name evidence="2" type="ORF">BJY01DRAFT_225153</name>
</gene>
<proteinExistence type="predicted"/>
<dbReference type="EMBL" id="JBFXLU010000242">
    <property type="protein sequence ID" value="KAL2833519.1"/>
    <property type="molecule type" value="Genomic_DNA"/>
</dbReference>